<dbReference type="AlphaFoldDB" id="A0A2T3B0N8"/>
<name>A0A2T3B0N8_AMORE</name>
<organism evidence="1 2">
    <name type="scientific">Amorphotheca resinae ATCC 22711</name>
    <dbReference type="NCBI Taxonomy" id="857342"/>
    <lineage>
        <taxon>Eukaryota</taxon>
        <taxon>Fungi</taxon>
        <taxon>Dikarya</taxon>
        <taxon>Ascomycota</taxon>
        <taxon>Pezizomycotina</taxon>
        <taxon>Leotiomycetes</taxon>
        <taxon>Helotiales</taxon>
        <taxon>Amorphothecaceae</taxon>
        <taxon>Amorphotheca</taxon>
    </lineage>
</organism>
<dbReference type="InParanoid" id="A0A2T3B0N8"/>
<dbReference type="Proteomes" id="UP000241818">
    <property type="component" value="Unassembled WGS sequence"/>
</dbReference>
<reference evidence="1 2" key="1">
    <citation type="journal article" date="2018" name="New Phytol.">
        <title>Comparative genomics and transcriptomics depict ericoid mycorrhizal fungi as versatile saprotrophs and plant mutualists.</title>
        <authorList>
            <person name="Martino E."/>
            <person name="Morin E."/>
            <person name="Grelet G.A."/>
            <person name="Kuo A."/>
            <person name="Kohler A."/>
            <person name="Daghino S."/>
            <person name="Barry K.W."/>
            <person name="Cichocki N."/>
            <person name="Clum A."/>
            <person name="Dockter R.B."/>
            <person name="Hainaut M."/>
            <person name="Kuo R.C."/>
            <person name="LaButti K."/>
            <person name="Lindahl B.D."/>
            <person name="Lindquist E.A."/>
            <person name="Lipzen A."/>
            <person name="Khouja H.R."/>
            <person name="Magnuson J."/>
            <person name="Murat C."/>
            <person name="Ohm R.A."/>
            <person name="Singer S.W."/>
            <person name="Spatafora J.W."/>
            <person name="Wang M."/>
            <person name="Veneault-Fourrey C."/>
            <person name="Henrissat B."/>
            <person name="Grigoriev I.V."/>
            <person name="Martin F.M."/>
            <person name="Perotto S."/>
        </authorList>
    </citation>
    <scope>NUCLEOTIDE SEQUENCE [LARGE SCALE GENOMIC DNA]</scope>
    <source>
        <strain evidence="1 2">ATCC 22711</strain>
    </source>
</reference>
<proteinExistence type="predicted"/>
<dbReference type="RefSeq" id="XP_024720468.1">
    <property type="nucleotide sequence ID" value="XM_024867589.1"/>
</dbReference>
<sequence>MSSTIWNPYTKSYYLDCGRDGLIHVVSDYIVVKLLGDTGKVQTRLCGAYEGFHGNFRTRAGYLPTHSSWHLPSANESGSSFSPPAIKHCGGGAVPVGCTSLLRSWLGGLDYFHGHLRPRNIPLDATGNVRICDFGNMTRRGQEYPGATDPFNRSIPVHAGPVGEQFAIGSCIYNIRTGHKPLYHLKDLELRYETLEQLHTGIVSLLQSQHYDNRAVFNEPEA</sequence>
<gene>
    <name evidence="1" type="ORF">M430DRAFT_42928</name>
</gene>
<evidence type="ECO:0000313" key="1">
    <source>
        <dbReference type="EMBL" id="PSS16960.1"/>
    </source>
</evidence>
<dbReference type="InterPro" id="IPR011009">
    <property type="entry name" value="Kinase-like_dom_sf"/>
</dbReference>
<dbReference type="EMBL" id="KZ679012">
    <property type="protein sequence ID" value="PSS16960.1"/>
    <property type="molecule type" value="Genomic_DNA"/>
</dbReference>
<dbReference type="OrthoDB" id="4062651at2759"/>
<evidence type="ECO:0000313" key="2">
    <source>
        <dbReference type="Proteomes" id="UP000241818"/>
    </source>
</evidence>
<dbReference type="SUPFAM" id="SSF56112">
    <property type="entry name" value="Protein kinase-like (PK-like)"/>
    <property type="match status" value="1"/>
</dbReference>
<protein>
    <recommendedName>
        <fullName evidence="3">Protein kinase domain-containing protein</fullName>
    </recommendedName>
</protein>
<accession>A0A2T3B0N8</accession>
<evidence type="ECO:0008006" key="3">
    <source>
        <dbReference type="Google" id="ProtNLM"/>
    </source>
</evidence>
<dbReference type="GeneID" id="36575670"/>
<keyword evidence="2" id="KW-1185">Reference proteome</keyword>
<dbReference type="Gene3D" id="1.10.510.10">
    <property type="entry name" value="Transferase(Phosphotransferase) domain 1"/>
    <property type="match status" value="1"/>
</dbReference>